<evidence type="ECO:0000256" key="1">
    <source>
        <dbReference type="ARBA" id="ARBA00001936"/>
    </source>
</evidence>
<dbReference type="Gene3D" id="2.40.30.10">
    <property type="entry name" value="Translation factors"/>
    <property type="match status" value="2"/>
</dbReference>
<gene>
    <name evidence="19" type="ORF">OTU49_006885</name>
</gene>
<evidence type="ECO:0000313" key="19">
    <source>
        <dbReference type="EMBL" id="KAK8732701.1"/>
    </source>
</evidence>
<evidence type="ECO:0000256" key="8">
    <source>
        <dbReference type="ARBA" id="ARBA00022553"/>
    </source>
</evidence>
<keyword evidence="13" id="KW-0539">Nucleus</keyword>
<comment type="caution">
    <text evidence="19">The sequence shown here is derived from an EMBL/GenBank/DDBJ whole genome shotgun (WGS) entry which is preliminary data.</text>
</comment>
<dbReference type="PANTHER" id="PTHR43721">
    <property type="entry name" value="ELONGATION FACTOR TU-RELATED"/>
    <property type="match status" value="1"/>
</dbReference>
<sequence>MMENKILNFNIGVLGHVDSGKTSLAKALSTVASTACFDKNPQSKERGITIDLGFSSFVVNAPDHIKDSGYEKLQFTLVDCPGHASLIRTIIGGAQIIDAVMLVVDVTKGIQTQTAECLVIGEILCDHLLVVLNKIDLVALEKQKSVVEKMTKRILITLQKTKFANAEIIVVAAKPGGPDVPDIEPVGVKDLIDELQKFAYIPERESIGPFLYAVDHCFSIRGQGTVMTGTVLQGTVSVNDNIEIPSLMVSKKVKSMQMFRQPVGKASQGDRVGICVTQFDPKQLERGIVGMPGFIQTASGVIAEVVKITYYKLPVETKAKFHVSLGHETVMAKVTFFGTEDELCVNNEFIYDHTYRYQQELFDLQKLDDDVTYKPKHQFALLEFEKTVQIVPNAVLIGSKLDMDVHTNMCRLAFKGKLLEVFTDKGYHDTHLQKVKVYKDKSKEGVIERLANDNEVIVKNLLKKDTNIQLFMGLKVKLSTGEEGTIDGTFGQSGKLKVRVNSLQDTTKVTLQKLSGGKKKAKSGQNYSPIVENIEPVKVILNFKKYIFSNEKKLVQI</sequence>
<keyword evidence="20" id="KW-1185">Reference proteome</keyword>
<dbReference type="EMBL" id="JARKIK010000056">
    <property type="protein sequence ID" value="KAK8732702.1"/>
    <property type="molecule type" value="Genomic_DNA"/>
</dbReference>
<evidence type="ECO:0000256" key="6">
    <source>
        <dbReference type="ARBA" id="ARBA00022481"/>
    </source>
</evidence>
<dbReference type="Gene3D" id="3.40.50.300">
    <property type="entry name" value="P-loop containing nucleotide triphosphate hydrolases"/>
    <property type="match status" value="1"/>
</dbReference>
<evidence type="ECO:0000256" key="7">
    <source>
        <dbReference type="ARBA" id="ARBA00022490"/>
    </source>
</evidence>
<dbReference type="Pfam" id="PF21131">
    <property type="entry name" value="eEFSec_4th"/>
    <property type="match status" value="1"/>
</dbReference>
<dbReference type="GO" id="GO:0001514">
    <property type="term" value="P:selenocysteine incorporation"/>
    <property type="evidence" value="ECO:0007669"/>
    <property type="project" value="UniProtKB-ARBA"/>
</dbReference>
<reference evidence="19" key="2">
    <citation type="submission" date="2024-01" db="EMBL/GenBank/DDBJ databases">
        <authorList>
            <person name="He J."/>
            <person name="Wang M."/>
            <person name="Zheng J."/>
            <person name="Liu Z."/>
        </authorList>
    </citation>
    <scope>NUCLEOTIDE SEQUENCE</scope>
    <source>
        <strain evidence="19">ZL_2023a</strain>
        <tissue evidence="19">Muscle</tissue>
    </source>
</reference>
<dbReference type="Proteomes" id="UP001445076">
    <property type="component" value="Unassembled WGS sequence"/>
</dbReference>
<comment type="cofactor">
    <cofactor evidence="1">
        <name>Mn(2+)</name>
        <dbReference type="ChEBI" id="CHEBI:29035"/>
    </cofactor>
</comment>
<feature type="domain" description="Tr-type G" evidence="18">
    <location>
        <begin position="6"/>
        <end position="203"/>
    </location>
</feature>
<evidence type="ECO:0000256" key="4">
    <source>
        <dbReference type="ARBA" id="ARBA00004496"/>
    </source>
</evidence>
<comment type="function">
    <text evidence="15">Translation factor required for the incorporation of the rare amino acid selenocysteine encoded by UGA codons. Replaces the eRF1-eRF3-GTP ternary complex for the insertion of selenocysteine directed by the UGA codon. Insertion of selenocysteine at UGA codons is mediated by SECISBP2 and EEFSEC: SECISBP2 (1) specifically binds the SECIS sequence once the 80S ribosome encounters an in-frame UGA codon and (2) contacts the RPS27A/eS31 of the 40S ribosome before ribosome stalling. (3) GTP-bound EEFSEC then delivers selenocysteinyl-tRNA(Sec) to the 80S ribosome and adopts a preaccommodated state conformation. (4) After GTP hydrolysis, EEFSEC dissociates from the assembly, selenocysteinyl-tRNA(Sec) accommodates, and peptide bond synthesis and selenoprotein elongation occur.</text>
</comment>
<dbReference type="SUPFAM" id="SSF52540">
    <property type="entry name" value="P-loop containing nucleoside triphosphate hydrolases"/>
    <property type="match status" value="1"/>
</dbReference>
<evidence type="ECO:0000256" key="3">
    <source>
        <dbReference type="ARBA" id="ARBA00004123"/>
    </source>
</evidence>
<dbReference type="EMBL" id="JARKIK010000056">
    <property type="protein sequence ID" value="KAK8732701.1"/>
    <property type="molecule type" value="Genomic_DNA"/>
</dbReference>
<dbReference type="PROSITE" id="PS51722">
    <property type="entry name" value="G_TR_2"/>
    <property type="match status" value="1"/>
</dbReference>
<dbReference type="GO" id="GO:0003924">
    <property type="term" value="F:GTPase activity"/>
    <property type="evidence" value="ECO:0007669"/>
    <property type="project" value="InterPro"/>
</dbReference>
<keyword evidence="7" id="KW-0963">Cytoplasm</keyword>
<dbReference type="InterPro" id="IPR004161">
    <property type="entry name" value="EFTu-like_2"/>
</dbReference>
<evidence type="ECO:0000256" key="13">
    <source>
        <dbReference type="ARBA" id="ARBA00023242"/>
    </source>
</evidence>
<dbReference type="CDD" id="cd04094">
    <property type="entry name" value="eSelB_III"/>
    <property type="match status" value="1"/>
</dbReference>
<dbReference type="CDD" id="cd01889">
    <property type="entry name" value="SelB_euk"/>
    <property type="match status" value="1"/>
</dbReference>
<dbReference type="AlphaFoldDB" id="A0AAW0WKR0"/>
<comment type="catalytic activity">
    <reaction evidence="14">
        <text>GTP + H2O = GDP + phosphate + H(+)</text>
        <dbReference type="Rhea" id="RHEA:19669"/>
        <dbReference type="ChEBI" id="CHEBI:15377"/>
        <dbReference type="ChEBI" id="CHEBI:15378"/>
        <dbReference type="ChEBI" id="CHEBI:37565"/>
        <dbReference type="ChEBI" id="CHEBI:43474"/>
        <dbReference type="ChEBI" id="CHEBI:58189"/>
    </reaction>
    <physiologicalReaction direction="left-to-right" evidence="14">
        <dbReference type="Rhea" id="RHEA:19670"/>
    </physiologicalReaction>
</comment>
<dbReference type="GO" id="GO:0005525">
    <property type="term" value="F:GTP binding"/>
    <property type="evidence" value="ECO:0007669"/>
    <property type="project" value="UniProtKB-KW"/>
</dbReference>
<dbReference type="InterPro" id="IPR049394">
    <property type="entry name" value="eEFSec_C"/>
</dbReference>
<name>A0AAW0WKR0_CHEQU</name>
<evidence type="ECO:0000256" key="10">
    <source>
        <dbReference type="ARBA" id="ARBA00022801"/>
    </source>
</evidence>
<protein>
    <recommendedName>
        <fullName evidence="5">Selenocysteine-specific elongation factor</fullName>
    </recommendedName>
    <alternativeName>
        <fullName evidence="17">Elongation factor sec</fullName>
    </alternativeName>
    <alternativeName>
        <fullName evidence="16">Eukaryotic elongation factor, selenocysteine-tRNA-specific</fullName>
    </alternativeName>
</protein>
<keyword evidence="11" id="KW-0648">Protein biosynthesis</keyword>
<dbReference type="InterPro" id="IPR009000">
    <property type="entry name" value="Transl_B-barrel_sf"/>
</dbReference>
<evidence type="ECO:0000256" key="11">
    <source>
        <dbReference type="ARBA" id="ARBA00022917"/>
    </source>
</evidence>
<dbReference type="FunFam" id="2.40.30.10:FF:000052">
    <property type="entry name" value="Selenocysteine-specific elongation factor EF-Sec"/>
    <property type="match status" value="1"/>
</dbReference>
<dbReference type="SUPFAM" id="SSF50447">
    <property type="entry name" value="Translation proteins"/>
    <property type="match status" value="1"/>
</dbReference>
<dbReference type="PANTHER" id="PTHR43721:SF11">
    <property type="entry name" value="SELENOCYSTEINE-SPECIFIC ELONGATION FACTOR"/>
    <property type="match status" value="1"/>
</dbReference>
<keyword evidence="10" id="KW-0378">Hydrolase</keyword>
<dbReference type="GO" id="GO:0003746">
    <property type="term" value="F:translation elongation factor activity"/>
    <property type="evidence" value="ECO:0007669"/>
    <property type="project" value="TreeGrafter"/>
</dbReference>
<dbReference type="NCBIfam" id="TIGR00231">
    <property type="entry name" value="small_GTP"/>
    <property type="match status" value="1"/>
</dbReference>
<comment type="subcellular location">
    <subcellularLocation>
        <location evidence="4">Cytoplasm</location>
    </subcellularLocation>
    <subcellularLocation>
        <location evidence="3">Nucleus</location>
    </subcellularLocation>
</comment>
<dbReference type="FunFam" id="3.40.50.300:FF:000900">
    <property type="entry name" value="Eukaryotic elongation factor, selenocysteine-tRNA-specific"/>
    <property type="match status" value="1"/>
</dbReference>
<evidence type="ECO:0000313" key="20">
    <source>
        <dbReference type="Proteomes" id="UP001445076"/>
    </source>
</evidence>
<proteinExistence type="predicted"/>
<dbReference type="Pfam" id="PF00009">
    <property type="entry name" value="GTP_EFTU"/>
    <property type="match status" value="1"/>
</dbReference>
<keyword evidence="8" id="KW-0597">Phosphoprotein</keyword>
<dbReference type="InterPro" id="IPR005225">
    <property type="entry name" value="Small_GTP-bd"/>
</dbReference>
<dbReference type="Pfam" id="PF21208">
    <property type="entry name" value="euk_SelB_III"/>
    <property type="match status" value="1"/>
</dbReference>
<keyword evidence="9" id="KW-0547">Nucleotide-binding</keyword>
<evidence type="ECO:0000256" key="9">
    <source>
        <dbReference type="ARBA" id="ARBA00022741"/>
    </source>
</evidence>
<keyword evidence="12" id="KW-0342">GTP-binding</keyword>
<evidence type="ECO:0000256" key="14">
    <source>
        <dbReference type="ARBA" id="ARBA00049117"/>
    </source>
</evidence>
<evidence type="ECO:0000256" key="16">
    <source>
        <dbReference type="ARBA" id="ARBA00076506"/>
    </source>
</evidence>
<dbReference type="Pfam" id="PF03144">
    <property type="entry name" value="GTP_EFTU_D2"/>
    <property type="match status" value="1"/>
</dbReference>
<dbReference type="GO" id="GO:0005737">
    <property type="term" value="C:cytoplasm"/>
    <property type="evidence" value="ECO:0007669"/>
    <property type="project" value="UniProtKB-SubCell"/>
</dbReference>
<evidence type="ECO:0000256" key="2">
    <source>
        <dbReference type="ARBA" id="ARBA00001946"/>
    </source>
</evidence>
<keyword evidence="6" id="KW-0488">Methylation</keyword>
<evidence type="ECO:0000259" key="18">
    <source>
        <dbReference type="PROSITE" id="PS51722"/>
    </source>
</evidence>
<evidence type="ECO:0000256" key="17">
    <source>
        <dbReference type="ARBA" id="ARBA00082387"/>
    </source>
</evidence>
<accession>A0AAW0WKR0</accession>
<comment type="cofactor">
    <cofactor evidence="2">
        <name>Mg(2+)</name>
        <dbReference type="ChEBI" id="CHEBI:18420"/>
    </cofactor>
</comment>
<dbReference type="InterPro" id="IPR027417">
    <property type="entry name" value="P-loop_NTPase"/>
</dbReference>
<dbReference type="PRINTS" id="PR00315">
    <property type="entry name" value="ELONGATNFCT"/>
</dbReference>
<evidence type="ECO:0000256" key="12">
    <source>
        <dbReference type="ARBA" id="ARBA00023134"/>
    </source>
</evidence>
<dbReference type="GO" id="GO:0005634">
    <property type="term" value="C:nucleus"/>
    <property type="evidence" value="ECO:0007669"/>
    <property type="project" value="UniProtKB-SubCell"/>
</dbReference>
<dbReference type="InterPro" id="IPR049393">
    <property type="entry name" value="eEFSec_III"/>
</dbReference>
<organism evidence="19 20">
    <name type="scientific">Cherax quadricarinatus</name>
    <name type="common">Australian red claw crayfish</name>
    <dbReference type="NCBI Taxonomy" id="27406"/>
    <lineage>
        <taxon>Eukaryota</taxon>
        <taxon>Metazoa</taxon>
        <taxon>Ecdysozoa</taxon>
        <taxon>Arthropoda</taxon>
        <taxon>Crustacea</taxon>
        <taxon>Multicrustacea</taxon>
        <taxon>Malacostraca</taxon>
        <taxon>Eumalacostraca</taxon>
        <taxon>Eucarida</taxon>
        <taxon>Decapoda</taxon>
        <taxon>Pleocyemata</taxon>
        <taxon>Astacidea</taxon>
        <taxon>Parastacoidea</taxon>
        <taxon>Parastacidae</taxon>
        <taxon>Cherax</taxon>
    </lineage>
</organism>
<evidence type="ECO:0000256" key="15">
    <source>
        <dbReference type="ARBA" id="ARBA00054716"/>
    </source>
</evidence>
<evidence type="ECO:0000256" key="5">
    <source>
        <dbReference type="ARBA" id="ARBA00015953"/>
    </source>
</evidence>
<dbReference type="InterPro" id="IPR050055">
    <property type="entry name" value="EF-Tu_GTPase"/>
</dbReference>
<reference evidence="19 20" key="1">
    <citation type="journal article" date="2024" name="BMC Genomics">
        <title>Genome assembly of redclaw crayfish (Cherax quadricarinatus) provides insights into its immune adaptation and hypoxia tolerance.</title>
        <authorList>
            <person name="Liu Z."/>
            <person name="Zheng J."/>
            <person name="Li H."/>
            <person name="Fang K."/>
            <person name="Wang S."/>
            <person name="He J."/>
            <person name="Zhou D."/>
            <person name="Weng S."/>
            <person name="Chi M."/>
            <person name="Gu Z."/>
            <person name="He J."/>
            <person name="Li F."/>
            <person name="Wang M."/>
        </authorList>
    </citation>
    <scope>NUCLEOTIDE SEQUENCE [LARGE SCALE GENOMIC DNA]</scope>
    <source>
        <strain evidence="19">ZL_2023a</strain>
    </source>
</reference>
<dbReference type="InterPro" id="IPR000795">
    <property type="entry name" value="T_Tr_GTP-bd_dom"/>
</dbReference>
<dbReference type="CDD" id="cd03696">
    <property type="entry name" value="SelB_II"/>
    <property type="match status" value="1"/>
</dbReference>